<dbReference type="PROSITE" id="PS50011">
    <property type="entry name" value="PROTEIN_KINASE_DOM"/>
    <property type="match status" value="1"/>
</dbReference>
<dbReference type="PROSITE" id="PS00109">
    <property type="entry name" value="PROTEIN_KINASE_TYR"/>
    <property type="match status" value="1"/>
</dbReference>
<dbReference type="PANTHER" id="PTHR44329">
    <property type="entry name" value="SERINE/THREONINE-PROTEIN KINASE TNNI3K-RELATED"/>
    <property type="match status" value="1"/>
</dbReference>
<dbReference type="InterPro" id="IPR000719">
    <property type="entry name" value="Prot_kinase_dom"/>
</dbReference>
<dbReference type="InterPro" id="IPR051681">
    <property type="entry name" value="Ser/Thr_Kinases-Pseudokinases"/>
</dbReference>
<dbReference type="InterPro" id="IPR008266">
    <property type="entry name" value="Tyr_kinase_AS"/>
</dbReference>
<organism evidence="2 3">
    <name type="scientific">Somion occarium</name>
    <dbReference type="NCBI Taxonomy" id="3059160"/>
    <lineage>
        <taxon>Eukaryota</taxon>
        <taxon>Fungi</taxon>
        <taxon>Dikarya</taxon>
        <taxon>Basidiomycota</taxon>
        <taxon>Agaricomycotina</taxon>
        <taxon>Agaricomycetes</taxon>
        <taxon>Polyporales</taxon>
        <taxon>Cerrenaceae</taxon>
        <taxon>Somion</taxon>
    </lineage>
</organism>
<dbReference type="EMBL" id="OZ037944">
    <property type="protein sequence ID" value="CAL1693910.1"/>
    <property type="molecule type" value="Genomic_DNA"/>
</dbReference>
<protein>
    <recommendedName>
        <fullName evidence="1">Protein kinase domain-containing protein</fullName>
    </recommendedName>
</protein>
<keyword evidence="3" id="KW-1185">Reference proteome</keyword>
<dbReference type="Proteomes" id="UP001497453">
    <property type="component" value="Chromosome 1"/>
</dbReference>
<gene>
    <name evidence="2" type="ORF">GFSPODELE1_LOCUS56</name>
</gene>
<evidence type="ECO:0000313" key="3">
    <source>
        <dbReference type="Proteomes" id="UP001497453"/>
    </source>
</evidence>
<evidence type="ECO:0000313" key="2">
    <source>
        <dbReference type="EMBL" id="CAL1693910.1"/>
    </source>
</evidence>
<evidence type="ECO:0000259" key="1">
    <source>
        <dbReference type="PROSITE" id="PS50011"/>
    </source>
</evidence>
<name>A0ABP1CEJ2_9APHY</name>
<accession>A0ABP1CEJ2</accession>
<dbReference type="InterPro" id="IPR001245">
    <property type="entry name" value="Ser-Thr/Tyr_kinase_cat_dom"/>
</dbReference>
<proteinExistence type="predicted"/>
<reference evidence="3" key="1">
    <citation type="submission" date="2024-04" db="EMBL/GenBank/DDBJ databases">
        <authorList>
            <person name="Shaw F."/>
            <person name="Minotto A."/>
        </authorList>
    </citation>
    <scope>NUCLEOTIDE SEQUENCE [LARGE SCALE GENOMIC DNA]</scope>
</reference>
<dbReference type="SUPFAM" id="SSF56112">
    <property type="entry name" value="Protein kinase-like (PK-like)"/>
    <property type="match status" value="1"/>
</dbReference>
<sequence length="404" mass="45871">MLQVFSRMPFLIFRRKTQKRKLRKSDRKATKSIKAYIKRRPLLKDISSDGEILTLIERHIMDAESTGHEFTEEQAPRALQFTQKLLNDDLLLAGLTGATEHLDIRRAKLCSLGLYLSRICLDPPSSLFSVTRVKQQIPQRAGKGSDVFISTTCRQKVAVKRLRYFLNLPESKRPEAQRDFLREALVWTQLRHPNILRLQSLDVTTYPNMPSMIFPWLENGNIVQARNRMGSTPDTAQLDKWLLQVASGMAYLHDKKIVHGDLRGANVLISDDMTAQVTDFGLITFARDCRDFYPLSNAYQRWNSPELIDPPSSSASKTGRTPASDVFAFAFVCTEVYSGQQPFGECNLLQVHRKVLSGERPEMPTSPAMSSNLWSLVEMCWSQTAGDRPTMIDVVARMKKFAAA</sequence>
<feature type="domain" description="Protein kinase" evidence="1">
    <location>
        <begin position="135"/>
        <end position="401"/>
    </location>
</feature>
<dbReference type="Pfam" id="PF07714">
    <property type="entry name" value="PK_Tyr_Ser-Thr"/>
    <property type="match status" value="1"/>
</dbReference>
<dbReference type="Gene3D" id="1.10.510.10">
    <property type="entry name" value="Transferase(Phosphotransferase) domain 1"/>
    <property type="match status" value="1"/>
</dbReference>
<dbReference type="InterPro" id="IPR011009">
    <property type="entry name" value="Kinase-like_dom_sf"/>
</dbReference>